<dbReference type="PANTHER" id="PTHR21109">
    <property type="entry name" value="MITOCHONDRIAL 28S RIBOSOMAL PROTEIN S21"/>
    <property type="match status" value="1"/>
</dbReference>
<dbReference type="Proteomes" id="UP001139035">
    <property type="component" value="Unassembled WGS sequence"/>
</dbReference>
<dbReference type="PROSITE" id="PS01181">
    <property type="entry name" value="RIBOSOMAL_S21"/>
    <property type="match status" value="1"/>
</dbReference>
<protein>
    <recommendedName>
        <fullName evidence="4 5">Small ribosomal subunit protein bS21</fullName>
    </recommendedName>
</protein>
<dbReference type="AlphaFoldDB" id="A0A9X1NXI0"/>
<feature type="region of interest" description="Disordered" evidence="6">
    <location>
        <begin position="99"/>
        <end position="144"/>
    </location>
</feature>
<keyword evidence="2 5" id="KW-0689">Ribosomal protein</keyword>
<dbReference type="GO" id="GO:0003735">
    <property type="term" value="F:structural constituent of ribosome"/>
    <property type="evidence" value="ECO:0007669"/>
    <property type="project" value="InterPro"/>
</dbReference>
<dbReference type="HAMAP" id="MF_00358">
    <property type="entry name" value="Ribosomal_bS21"/>
    <property type="match status" value="1"/>
</dbReference>
<evidence type="ECO:0000256" key="1">
    <source>
        <dbReference type="ARBA" id="ARBA00006640"/>
    </source>
</evidence>
<dbReference type="GO" id="GO:0005840">
    <property type="term" value="C:ribosome"/>
    <property type="evidence" value="ECO:0007669"/>
    <property type="project" value="UniProtKB-KW"/>
</dbReference>
<dbReference type="PANTHER" id="PTHR21109:SF0">
    <property type="entry name" value="SMALL RIBOSOMAL SUBUNIT PROTEIN BS21M"/>
    <property type="match status" value="1"/>
</dbReference>
<dbReference type="GO" id="GO:1990904">
    <property type="term" value="C:ribonucleoprotein complex"/>
    <property type="evidence" value="ECO:0007669"/>
    <property type="project" value="UniProtKB-KW"/>
</dbReference>
<evidence type="ECO:0000256" key="4">
    <source>
        <dbReference type="ARBA" id="ARBA00035135"/>
    </source>
</evidence>
<keyword evidence="8" id="KW-1185">Reference proteome</keyword>
<sequence length="144" mass="16080">MDGRKADRAVGRKWPVSRSFGVAAKKNEQGAEAPRCRRASSPAFQTVAGAVGRPPSAPVVEEEKGVALKVDVRDNNVDQALRALKKKLQREGVFREMKARRAYEKPSERRAREKQQAIRRSRKLARKQAQREGLLPGPKRRAAG</sequence>
<evidence type="ECO:0000313" key="8">
    <source>
        <dbReference type="Proteomes" id="UP001139035"/>
    </source>
</evidence>
<gene>
    <name evidence="5 7" type="primary">rpsU</name>
    <name evidence="7" type="ORF">LZD57_05030</name>
</gene>
<comment type="caution">
    <text evidence="7">The sequence shown here is derived from an EMBL/GenBank/DDBJ whole genome shotgun (WGS) entry which is preliminary data.</text>
</comment>
<keyword evidence="3 5" id="KW-0687">Ribonucleoprotein</keyword>
<organism evidence="7 8">
    <name type="scientific">Jiella avicenniae</name>
    <dbReference type="NCBI Taxonomy" id="2907202"/>
    <lineage>
        <taxon>Bacteria</taxon>
        <taxon>Pseudomonadati</taxon>
        <taxon>Pseudomonadota</taxon>
        <taxon>Alphaproteobacteria</taxon>
        <taxon>Hyphomicrobiales</taxon>
        <taxon>Aurantimonadaceae</taxon>
        <taxon>Jiella</taxon>
    </lineage>
</organism>
<evidence type="ECO:0000313" key="7">
    <source>
        <dbReference type="EMBL" id="MCE7027347.1"/>
    </source>
</evidence>
<name>A0A9X1NXI0_9HYPH</name>
<accession>A0A9X1NXI0</accession>
<feature type="compositionally biased region" description="Basic residues" evidence="6">
    <location>
        <begin position="117"/>
        <end position="128"/>
    </location>
</feature>
<proteinExistence type="inferred from homology"/>
<comment type="similarity">
    <text evidence="1 5">Belongs to the bacterial ribosomal protein bS21 family.</text>
</comment>
<evidence type="ECO:0000256" key="2">
    <source>
        <dbReference type="ARBA" id="ARBA00022980"/>
    </source>
</evidence>
<evidence type="ECO:0000256" key="6">
    <source>
        <dbReference type="SAM" id="MobiDB-lite"/>
    </source>
</evidence>
<dbReference type="GO" id="GO:0006412">
    <property type="term" value="P:translation"/>
    <property type="evidence" value="ECO:0007669"/>
    <property type="project" value="UniProtKB-UniRule"/>
</dbReference>
<evidence type="ECO:0000256" key="3">
    <source>
        <dbReference type="ARBA" id="ARBA00023274"/>
    </source>
</evidence>
<reference evidence="7" key="1">
    <citation type="submission" date="2022-01" db="EMBL/GenBank/DDBJ databases">
        <title>Jiella avicenniae sp. nov., a novel endophytic bacterium isolated from bark of Avicennia marina.</title>
        <authorList>
            <person name="Tuo L."/>
        </authorList>
    </citation>
    <scope>NUCLEOTIDE SEQUENCE</scope>
    <source>
        <strain evidence="7">CBK1P-4</strain>
    </source>
</reference>
<dbReference type="Gene3D" id="1.20.5.1150">
    <property type="entry name" value="Ribosomal protein S8"/>
    <property type="match status" value="1"/>
</dbReference>
<dbReference type="InterPro" id="IPR038380">
    <property type="entry name" value="Ribosomal_bS21_sf"/>
</dbReference>
<evidence type="ECO:0000256" key="5">
    <source>
        <dbReference type="HAMAP-Rule" id="MF_00358"/>
    </source>
</evidence>
<dbReference type="NCBIfam" id="TIGR00030">
    <property type="entry name" value="S21p"/>
    <property type="match status" value="1"/>
</dbReference>
<feature type="compositionally biased region" description="Basic and acidic residues" evidence="6">
    <location>
        <begin position="99"/>
        <end position="116"/>
    </location>
</feature>
<dbReference type="Pfam" id="PF01165">
    <property type="entry name" value="Ribosomal_S21"/>
    <property type="match status" value="1"/>
</dbReference>
<dbReference type="EMBL" id="JAJUWU010000004">
    <property type="protein sequence ID" value="MCE7027347.1"/>
    <property type="molecule type" value="Genomic_DNA"/>
</dbReference>
<dbReference type="InterPro" id="IPR001911">
    <property type="entry name" value="Ribosomal_bS21"/>
</dbReference>
<dbReference type="InterPro" id="IPR018278">
    <property type="entry name" value="Ribosomal_bS21_CS"/>
</dbReference>